<keyword evidence="1" id="KW-0472">Membrane</keyword>
<accession>A0AAU9JJN1</accession>
<keyword evidence="3" id="KW-1185">Reference proteome</keyword>
<dbReference type="EMBL" id="CAJZBQ010000043">
    <property type="protein sequence ID" value="CAG9327463.1"/>
    <property type="molecule type" value="Genomic_DNA"/>
</dbReference>
<dbReference type="CDD" id="cd15841">
    <property type="entry name" value="SNARE_Qc"/>
    <property type="match status" value="1"/>
</dbReference>
<evidence type="ECO:0008006" key="4">
    <source>
        <dbReference type="Google" id="ProtNLM"/>
    </source>
</evidence>
<keyword evidence="1" id="KW-0812">Transmembrane</keyword>
<name>A0AAU9JJN1_9CILI</name>
<evidence type="ECO:0000313" key="2">
    <source>
        <dbReference type="EMBL" id="CAG9327463.1"/>
    </source>
</evidence>
<evidence type="ECO:0000313" key="3">
    <source>
        <dbReference type="Proteomes" id="UP001162131"/>
    </source>
</evidence>
<dbReference type="SUPFAM" id="SSF58038">
    <property type="entry name" value="SNARE fusion complex"/>
    <property type="match status" value="1"/>
</dbReference>
<organism evidence="2 3">
    <name type="scientific">Blepharisma stoltei</name>
    <dbReference type="NCBI Taxonomy" id="1481888"/>
    <lineage>
        <taxon>Eukaryota</taxon>
        <taxon>Sar</taxon>
        <taxon>Alveolata</taxon>
        <taxon>Ciliophora</taxon>
        <taxon>Postciliodesmatophora</taxon>
        <taxon>Heterotrichea</taxon>
        <taxon>Heterotrichida</taxon>
        <taxon>Blepharismidae</taxon>
        <taxon>Blepharisma</taxon>
    </lineage>
</organism>
<proteinExistence type="predicted"/>
<dbReference type="Proteomes" id="UP001162131">
    <property type="component" value="Unassembled WGS sequence"/>
</dbReference>
<gene>
    <name evidence="2" type="ORF">BSTOLATCC_MIC43498</name>
</gene>
<sequence>MSEFPKKTEKIKSLLRALDSDSREYDRSSELFQKKVKARITKKLAELAIELDSLNAFLNSTMINQTELEKRKVTISELQKEYEKYDLKFNDHIVKIQSEEKPPAKTSPFEMQIQLKKDQEIMIDELYVSSENLHMYCDNIGEELDVHNNLLTNFEKMIDKNANSMERTKAKLEAYIQQTSNSCLGCVIFGLALILVILLIYF</sequence>
<keyword evidence="1" id="KW-1133">Transmembrane helix</keyword>
<protein>
    <recommendedName>
        <fullName evidence="4">t-SNARE coiled-coil homology domain-containing protein</fullName>
    </recommendedName>
</protein>
<dbReference type="AlphaFoldDB" id="A0AAU9JJN1"/>
<evidence type="ECO:0000256" key="1">
    <source>
        <dbReference type="SAM" id="Phobius"/>
    </source>
</evidence>
<dbReference type="Gene3D" id="1.20.5.110">
    <property type="match status" value="1"/>
</dbReference>
<reference evidence="2" key="1">
    <citation type="submission" date="2021-09" db="EMBL/GenBank/DDBJ databases">
        <authorList>
            <consortium name="AG Swart"/>
            <person name="Singh M."/>
            <person name="Singh A."/>
            <person name="Seah K."/>
            <person name="Emmerich C."/>
        </authorList>
    </citation>
    <scope>NUCLEOTIDE SEQUENCE</scope>
    <source>
        <strain evidence="2">ATCC30299</strain>
    </source>
</reference>
<feature type="transmembrane region" description="Helical" evidence="1">
    <location>
        <begin position="181"/>
        <end position="201"/>
    </location>
</feature>
<comment type="caution">
    <text evidence="2">The sequence shown here is derived from an EMBL/GenBank/DDBJ whole genome shotgun (WGS) entry which is preliminary data.</text>
</comment>